<dbReference type="RefSeq" id="XP_007715568.1">
    <property type="nucleotide sequence ID" value="XM_007717378.1"/>
</dbReference>
<keyword evidence="3" id="KW-1185">Reference proteome</keyword>
<proteinExistence type="predicted"/>
<feature type="transmembrane region" description="Helical" evidence="1">
    <location>
        <begin position="184"/>
        <end position="208"/>
    </location>
</feature>
<gene>
    <name evidence="2" type="ORF">COCCADRAFT_7781</name>
</gene>
<reference evidence="2 3" key="1">
    <citation type="journal article" date="2013" name="PLoS Genet.">
        <title>Comparative genome structure, secondary metabolite, and effector coding capacity across Cochliobolus pathogens.</title>
        <authorList>
            <person name="Condon B.J."/>
            <person name="Leng Y."/>
            <person name="Wu D."/>
            <person name="Bushley K.E."/>
            <person name="Ohm R.A."/>
            <person name="Otillar R."/>
            <person name="Martin J."/>
            <person name="Schackwitz W."/>
            <person name="Grimwood J."/>
            <person name="MohdZainudin N."/>
            <person name="Xue C."/>
            <person name="Wang R."/>
            <person name="Manning V.A."/>
            <person name="Dhillon B."/>
            <person name="Tu Z.J."/>
            <person name="Steffenson B.J."/>
            <person name="Salamov A."/>
            <person name="Sun H."/>
            <person name="Lowry S."/>
            <person name="LaButti K."/>
            <person name="Han J."/>
            <person name="Copeland A."/>
            <person name="Lindquist E."/>
            <person name="Barry K."/>
            <person name="Schmutz J."/>
            <person name="Baker S.E."/>
            <person name="Ciuffetti L.M."/>
            <person name="Grigoriev I.V."/>
            <person name="Zhong S."/>
            <person name="Turgeon B.G."/>
        </authorList>
    </citation>
    <scope>NUCLEOTIDE SEQUENCE [LARGE SCALE GENOMIC DNA]</scope>
    <source>
        <strain evidence="2 3">26-R-13</strain>
    </source>
</reference>
<keyword evidence="1" id="KW-0472">Membrane</keyword>
<feature type="transmembrane region" description="Helical" evidence="1">
    <location>
        <begin position="220"/>
        <end position="247"/>
    </location>
</feature>
<name>W6XWH6_COCC2</name>
<keyword evidence="1" id="KW-1133">Transmembrane helix</keyword>
<feature type="transmembrane region" description="Helical" evidence="1">
    <location>
        <begin position="29"/>
        <end position="49"/>
    </location>
</feature>
<dbReference type="EMBL" id="KI964714">
    <property type="protein sequence ID" value="EUC30128.1"/>
    <property type="molecule type" value="Genomic_DNA"/>
</dbReference>
<organism evidence="2 3">
    <name type="scientific">Cochliobolus carbonum (strain 26-R-13)</name>
    <name type="common">Maize leaf spot fungus</name>
    <name type="synonym">Bipolaris zeicola</name>
    <dbReference type="NCBI Taxonomy" id="930089"/>
    <lineage>
        <taxon>Eukaryota</taxon>
        <taxon>Fungi</taxon>
        <taxon>Dikarya</taxon>
        <taxon>Ascomycota</taxon>
        <taxon>Pezizomycotina</taxon>
        <taxon>Dothideomycetes</taxon>
        <taxon>Pleosporomycetidae</taxon>
        <taxon>Pleosporales</taxon>
        <taxon>Pleosporineae</taxon>
        <taxon>Pleosporaceae</taxon>
        <taxon>Bipolaris</taxon>
    </lineage>
</organism>
<dbReference type="eggNOG" id="ENOG502SY61">
    <property type="taxonomic scope" value="Eukaryota"/>
</dbReference>
<dbReference type="Proteomes" id="UP000053841">
    <property type="component" value="Unassembled WGS sequence"/>
</dbReference>
<dbReference type="KEGG" id="bze:COCCADRAFT_7781"/>
<sequence length="307" mass="34341">MAPTSSSPNLSKRVFCPDAFPYPITQIYLSYYFVYIAIFLAIFIASFFIRKKSGGAGKSLLGYAYILTLLFAIVSLVLDFTSLLVAQCQSGGLQEVRDLSLASNIIGIISIWGMLFLVVYQVNVLLRRQLGSAVMMFRIICLAVIGVMGALYIAYISLFSYLWLERERMWREDRYRLQESSRRLSLALVGLYLLCVIVSAALATMTLSGLRRAQIAAGDLIGWVAALHIFMFIWSGLSIVLQALSLYYSEHFDLNASVVMSYVLTMFQALSFVALLGIAKHTCWKQARKPAQHVYAPVIQGNTAYVH</sequence>
<evidence type="ECO:0000256" key="1">
    <source>
        <dbReference type="SAM" id="Phobius"/>
    </source>
</evidence>
<feature type="transmembrane region" description="Helical" evidence="1">
    <location>
        <begin position="105"/>
        <end position="126"/>
    </location>
</feature>
<evidence type="ECO:0008006" key="4">
    <source>
        <dbReference type="Google" id="ProtNLM"/>
    </source>
</evidence>
<dbReference type="HOGENOM" id="CLU_078579_0_0_1"/>
<protein>
    <recommendedName>
        <fullName evidence="4">G-protein coupled receptors family 3 profile domain-containing protein</fullName>
    </recommendedName>
</protein>
<evidence type="ECO:0000313" key="2">
    <source>
        <dbReference type="EMBL" id="EUC30128.1"/>
    </source>
</evidence>
<feature type="transmembrane region" description="Helical" evidence="1">
    <location>
        <begin position="138"/>
        <end position="164"/>
    </location>
</feature>
<dbReference type="GeneID" id="19150901"/>
<accession>W6XWH6</accession>
<dbReference type="AlphaFoldDB" id="W6XWH6"/>
<feature type="transmembrane region" description="Helical" evidence="1">
    <location>
        <begin position="61"/>
        <end position="85"/>
    </location>
</feature>
<dbReference type="OrthoDB" id="3783050at2759"/>
<evidence type="ECO:0000313" key="3">
    <source>
        <dbReference type="Proteomes" id="UP000053841"/>
    </source>
</evidence>
<keyword evidence="1" id="KW-0812">Transmembrane</keyword>
<feature type="transmembrane region" description="Helical" evidence="1">
    <location>
        <begin position="259"/>
        <end position="279"/>
    </location>
</feature>